<proteinExistence type="predicted"/>
<reference evidence="1" key="1">
    <citation type="submission" date="2021-02" db="EMBL/GenBank/DDBJ databases">
        <authorList>
            <person name="Nowell W R."/>
        </authorList>
    </citation>
    <scope>NUCLEOTIDE SEQUENCE</scope>
</reference>
<dbReference type="EMBL" id="CAJOBQ010003106">
    <property type="protein sequence ID" value="CAF4593886.1"/>
    <property type="molecule type" value="Genomic_DNA"/>
</dbReference>
<organism evidence="1 2">
    <name type="scientific">Rotaria socialis</name>
    <dbReference type="NCBI Taxonomy" id="392032"/>
    <lineage>
        <taxon>Eukaryota</taxon>
        <taxon>Metazoa</taxon>
        <taxon>Spiralia</taxon>
        <taxon>Gnathifera</taxon>
        <taxon>Rotifera</taxon>
        <taxon>Eurotatoria</taxon>
        <taxon>Bdelloidea</taxon>
        <taxon>Philodinida</taxon>
        <taxon>Philodinidae</taxon>
        <taxon>Rotaria</taxon>
    </lineage>
</organism>
<evidence type="ECO:0000313" key="1">
    <source>
        <dbReference type="EMBL" id="CAF4593886.1"/>
    </source>
</evidence>
<name>A0A821BDP6_9BILA</name>
<protein>
    <submittedName>
        <fullName evidence="1">Uncharacterized protein</fullName>
    </submittedName>
</protein>
<feature type="non-terminal residue" evidence="1">
    <location>
        <position position="1"/>
    </location>
</feature>
<dbReference type="AlphaFoldDB" id="A0A821BDP6"/>
<comment type="caution">
    <text evidence="1">The sequence shown here is derived from an EMBL/GenBank/DDBJ whole genome shotgun (WGS) entry which is preliminary data.</text>
</comment>
<sequence length="151" mass="17529">EFRNAFFEILHYNNCQCTQLLSTYKMRASLSKSNYSINTKYTPQAESRHASYTPYFNQMQRNGYLTYETSVLKMLNKPKKSESTDTFEMKTLEGQRPTLEAFNELEHFVQNTIPDRAIIAEMSSLLYDQDDVSIEIPVIRKTTATSHSNNS</sequence>
<gene>
    <name evidence="1" type="ORF">TSG867_LOCUS27390</name>
</gene>
<evidence type="ECO:0000313" key="2">
    <source>
        <dbReference type="Proteomes" id="UP000663862"/>
    </source>
</evidence>
<dbReference type="Proteomes" id="UP000663862">
    <property type="component" value="Unassembled WGS sequence"/>
</dbReference>
<accession>A0A821BDP6</accession>